<accession>A0ABN9LYI1</accession>
<keyword evidence="4" id="KW-0808">Transferase</keyword>
<keyword evidence="3" id="KW-0240">DNA-directed RNA polymerase</keyword>
<evidence type="ECO:0000256" key="4">
    <source>
        <dbReference type="ARBA" id="ARBA00022679"/>
    </source>
</evidence>
<sequence>MYNFHSHENTEKSLNEKFNACNQGKHRQQQMGQKYVWEASHYLVQQVFGSLKEMFSGTRSIQHWLTESARLISKSGNTVEWVTPLGLPIIQPYHRNKNVTFHSNLQIVTLANKNDATESPTDIHLDLVLGSVWDIPKLLSPFGEDIILWVSRRPDTMKQKNAFPPNFIHSLDSTHMMLTALHCHRRGLTFVSVHDCFWTHADTVDMMNK</sequence>
<dbReference type="SUPFAM" id="SSF56672">
    <property type="entry name" value="DNA/RNA polymerases"/>
    <property type="match status" value="2"/>
</dbReference>
<organism evidence="9 10">
    <name type="scientific">Ranitomeya imitator</name>
    <name type="common">mimic poison frog</name>
    <dbReference type="NCBI Taxonomy" id="111125"/>
    <lineage>
        <taxon>Eukaryota</taxon>
        <taxon>Metazoa</taxon>
        <taxon>Chordata</taxon>
        <taxon>Craniata</taxon>
        <taxon>Vertebrata</taxon>
        <taxon>Euteleostomi</taxon>
        <taxon>Amphibia</taxon>
        <taxon>Batrachia</taxon>
        <taxon>Anura</taxon>
        <taxon>Neobatrachia</taxon>
        <taxon>Hyloidea</taxon>
        <taxon>Dendrobatidae</taxon>
        <taxon>Dendrobatinae</taxon>
        <taxon>Ranitomeya</taxon>
    </lineage>
</organism>
<dbReference type="PANTHER" id="PTHR10102:SF0">
    <property type="entry name" value="DNA-DIRECTED RNA POLYMERASE, MITOCHONDRIAL"/>
    <property type="match status" value="1"/>
</dbReference>
<feature type="domain" description="DNA-directed RNA polymerase C-terminal" evidence="8">
    <location>
        <begin position="21"/>
        <end position="118"/>
    </location>
</feature>
<dbReference type="InterPro" id="IPR043502">
    <property type="entry name" value="DNA/RNA_pol_sf"/>
</dbReference>
<gene>
    <name evidence="9" type="ORF">RIMI_LOCUS13700732</name>
</gene>
<evidence type="ECO:0000256" key="7">
    <source>
        <dbReference type="ARBA" id="ARBA00048552"/>
    </source>
</evidence>
<evidence type="ECO:0000256" key="6">
    <source>
        <dbReference type="ARBA" id="ARBA00023163"/>
    </source>
</evidence>
<dbReference type="Pfam" id="PF00940">
    <property type="entry name" value="RNA_pol"/>
    <property type="match status" value="2"/>
</dbReference>
<comment type="similarity">
    <text evidence="1">Belongs to the phage and mitochondrial RNA polymerase family.</text>
</comment>
<keyword evidence="10" id="KW-1185">Reference proteome</keyword>
<evidence type="ECO:0000256" key="3">
    <source>
        <dbReference type="ARBA" id="ARBA00022478"/>
    </source>
</evidence>
<feature type="domain" description="DNA-directed RNA polymerase C-terminal" evidence="8">
    <location>
        <begin position="154"/>
        <end position="209"/>
    </location>
</feature>
<evidence type="ECO:0000256" key="1">
    <source>
        <dbReference type="ARBA" id="ARBA00009493"/>
    </source>
</evidence>
<evidence type="ECO:0000259" key="8">
    <source>
        <dbReference type="Pfam" id="PF00940"/>
    </source>
</evidence>
<reference evidence="9" key="1">
    <citation type="submission" date="2023-07" db="EMBL/GenBank/DDBJ databases">
        <authorList>
            <person name="Stuckert A."/>
        </authorList>
    </citation>
    <scope>NUCLEOTIDE SEQUENCE</scope>
</reference>
<evidence type="ECO:0000256" key="2">
    <source>
        <dbReference type="ARBA" id="ARBA00012418"/>
    </source>
</evidence>
<feature type="non-terminal residue" evidence="9">
    <location>
        <position position="209"/>
    </location>
</feature>
<comment type="caution">
    <text evidence="9">The sequence shown here is derived from an EMBL/GenBank/DDBJ whole genome shotgun (WGS) entry which is preliminary data.</text>
</comment>
<evidence type="ECO:0000313" key="9">
    <source>
        <dbReference type="EMBL" id="CAJ0952033.1"/>
    </source>
</evidence>
<dbReference type="PANTHER" id="PTHR10102">
    <property type="entry name" value="DNA-DIRECTED RNA POLYMERASE, MITOCHONDRIAL"/>
    <property type="match status" value="1"/>
</dbReference>
<comment type="catalytic activity">
    <reaction evidence="7">
        <text>RNA(n) + a ribonucleoside 5'-triphosphate = RNA(n+1) + diphosphate</text>
        <dbReference type="Rhea" id="RHEA:21248"/>
        <dbReference type="Rhea" id="RHEA-COMP:14527"/>
        <dbReference type="Rhea" id="RHEA-COMP:17342"/>
        <dbReference type="ChEBI" id="CHEBI:33019"/>
        <dbReference type="ChEBI" id="CHEBI:61557"/>
        <dbReference type="ChEBI" id="CHEBI:140395"/>
        <dbReference type="EC" id="2.7.7.6"/>
    </reaction>
</comment>
<dbReference type="EC" id="2.7.7.6" evidence="2"/>
<evidence type="ECO:0000313" key="10">
    <source>
        <dbReference type="Proteomes" id="UP001176940"/>
    </source>
</evidence>
<dbReference type="Proteomes" id="UP001176940">
    <property type="component" value="Unassembled WGS sequence"/>
</dbReference>
<dbReference type="InterPro" id="IPR002092">
    <property type="entry name" value="DNA-dir_Rpol_phage-type"/>
</dbReference>
<keyword evidence="5" id="KW-0548">Nucleotidyltransferase</keyword>
<keyword evidence="6" id="KW-0804">Transcription</keyword>
<proteinExistence type="inferred from homology"/>
<dbReference type="EMBL" id="CAUEEQ010034204">
    <property type="protein sequence ID" value="CAJ0952033.1"/>
    <property type="molecule type" value="Genomic_DNA"/>
</dbReference>
<dbReference type="InterPro" id="IPR046950">
    <property type="entry name" value="DNA-dir_Rpol_C_phage-type"/>
</dbReference>
<evidence type="ECO:0000256" key="5">
    <source>
        <dbReference type="ARBA" id="ARBA00022695"/>
    </source>
</evidence>
<protein>
    <recommendedName>
        <fullName evidence="2">DNA-directed RNA polymerase</fullName>
        <ecNumber evidence="2">2.7.7.6</ecNumber>
    </recommendedName>
</protein>
<name>A0ABN9LYI1_9NEOB</name>
<dbReference type="Gene3D" id="1.10.150.20">
    <property type="entry name" value="5' to 3' exonuclease, C-terminal subdomain"/>
    <property type="match status" value="1"/>
</dbReference>